<dbReference type="AlphaFoldDB" id="V6LBX3"/>
<protein>
    <submittedName>
        <fullName evidence="1">Uncharacterized protein</fullName>
    </submittedName>
</protein>
<dbReference type="VEuPathDB" id="GiardiaDB:SS50377_22551"/>
<sequence length="177" mass="20280">MEHLHHLIKTRDTSKLFVIAVASNSVSSSLKIFNILSKTFDIKFYSFHDQVKDNNLSNFNFSQIFNFLNTMNRSIVFVTGQFALLSPLVDLSHFNIFIKSTEDSRLQSYLEQYPNSEETLNTYYTTIKRNYLLYCLQQLQVADCVLTEDQEGVDCPVSCAISVPVTPYGDQCTSTQE</sequence>
<keyword evidence="3" id="KW-1185">Reference proteome</keyword>
<proteinExistence type="predicted"/>
<gene>
    <name evidence="1" type="ORF">SS50377_18262</name>
    <name evidence="2" type="ORF">SS50377_22551</name>
</gene>
<dbReference type="InterPro" id="IPR027417">
    <property type="entry name" value="P-loop_NTPase"/>
</dbReference>
<dbReference type="Gene3D" id="3.40.50.300">
    <property type="entry name" value="P-loop containing nucleotide triphosphate hydrolases"/>
    <property type="match status" value="1"/>
</dbReference>
<organism evidence="1">
    <name type="scientific">Spironucleus salmonicida</name>
    <dbReference type="NCBI Taxonomy" id="348837"/>
    <lineage>
        <taxon>Eukaryota</taxon>
        <taxon>Metamonada</taxon>
        <taxon>Diplomonadida</taxon>
        <taxon>Hexamitidae</taxon>
        <taxon>Hexamitinae</taxon>
        <taxon>Spironucleus</taxon>
    </lineage>
</organism>
<accession>V6LBX3</accession>
<reference evidence="1 2" key="1">
    <citation type="journal article" date="2014" name="PLoS Genet.">
        <title>The Genome of Spironucleus salmonicida Highlights a Fish Pathogen Adapted to Fluctuating Environments.</title>
        <authorList>
            <person name="Xu F."/>
            <person name="Jerlstrom-Hultqvist J."/>
            <person name="Einarsson E."/>
            <person name="Astvaldsson A."/>
            <person name="Svard S.G."/>
            <person name="Andersson J.O."/>
        </authorList>
    </citation>
    <scope>NUCLEOTIDE SEQUENCE</scope>
    <source>
        <strain evidence="2">ATCC 50377</strain>
    </source>
</reference>
<dbReference type="Proteomes" id="UP000018208">
    <property type="component" value="Unassembled WGS sequence"/>
</dbReference>
<name>V6LBX3_9EUKA</name>
<dbReference type="EMBL" id="KI546166">
    <property type="protein sequence ID" value="EST41957.1"/>
    <property type="molecule type" value="Genomic_DNA"/>
</dbReference>
<reference evidence="2" key="2">
    <citation type="submission" date="2020-12" db="EMBL/GenBank/DDBJ databases">
        <title>New Spironucleus salmonicida genome in near-complete chromosomes.</title>
        <authorList>
            <person name="Xu F."/>
            <person name="Kurt Z."/>
            <person name="Jimenez-Gonzalez A."/>
            <person name="Astvaldsson A."/>
            <person name="Andersson J.O."/>
            <person name="Svard S.G."/>
        </authorList>
    </citation>
    <scope>NUCLEOTIDE SEQUENCE</scope>
    <source>
        <strain evidence="2">ATCC 50377</strain>
    </source>
</reference>
<evidence type="ECO:0000313" key="2">
    <source>
        <dbReference type="EMBL" id="KAH0574935.1"/>
    </source>
</evidence>
<evidence type="ECO:0000313" key="1">
    <source>
        <dbReference type="EMBL" id="EST41957.1"/>
    </source>
</evidence>
<evidence type="ECO:0000313" key="3">
    <source>
        <dbReference type="Proteomes" id="UP000018208"/>
    </source>
</evidence>
<dbReference type="EMBL" id="AUWU02000003">
    <property type="protein sequence ID" value="KAH0574935.1"/>
    <property type="molecule type" value="Genomic_DNA"/>
</dbReference>